<dbReference type="OrthoDB" id="2973630at2"/>
<dbReference type="EMBL" id="WMFA01000004">
    <property type="protein sequence ID" value="MYL71803.1"/>
    <property type="molecule type" value="Genomic_DNA"/>
</dbReference>
<evidence type="ECO:0000313" key="1">
    <source>
        <dbReference type="EMBL" id="MYL71803.1"/>
    </source>
</evidence>
<name>A0A845FBS9_9BACI</name>
<accession>A0A845FBS9</accession>
<evidence type="ECO:0000313" key="2">
    <source>
        <dbReference type="Proteomes" id="UP000450457"/>
    </source>
</evidence>
<comment type="caution">
    <text evidence="1">The sequence shown here is derived from an EMBL/GenBank/DDBJ whole genome shotgun (WGS) entry which is preliminary data.</text>
</comment>
<organism evidence="1 2">
    <name type="scientific">Halobacillus litoralis</name>
    <dbReference type="NCBI Taxonomy" id="45668"/>
    <lineage>
        <taxon>Bacteria</taxon>
        <taxon>Bacillati</taxon>
        <taxon>Bacillota</taxon>
        <taxon>Bacilli</taxon>
        <taxon>Bacillales</taxon>
        <taxon>Bacillaceae</taxon>
        <taxon>Halobacillus</taxon>
    </lineage>
</organism>
<reference evidence="1 2" key="1">
    <citation type="submission" date="2019-11" db="EMBL/GenBank/DDBJ databases">
        <title>Genome sequences of 17 halophilic strains isolated from different environments.</title>
        <authorList>
            <person name="Furrow R.E."/>
        </authorList>
    </citation>
    <scope>NUCLEOTIDE SEQUENCE [LARGE SCALE GENOMIC DNA]</scope>
    <source>
        <strain evidence="1 2">SL-4</strain>
    </source>
</reference>
<proteinExistence type="predicted"/>
<protein>
    <submittedName>
        <fullName evidence="1">Uncharacterized protein</fullName>
    </submittedName>
</protein>
<dbReference type="Proteomes" id="UP000450457">
    <property type="component" value="Unassembled WGS sequence"/>
</dbReference>
<gene>
    <name evidence="1" type="ORF">GLW00_13130</name>
</gene>
<dbReference type="RefSeq" id="WP_160914756.1">
    <property type="nucleotide sequence ID" value="NZ_WMFA01000004.1"/>
</dbReference>
<dbReference type="AlphaFoldDB" id="A0A845FBS9"/>
<dbReference type="GeneID" id="78007946"/>
<sequence length="94" mass="11480">MNMMNDKDKETYDNLIHSFKNAVSIEESRYYFGEIQLYLDNLQSADEHSITKPQLEEYQRLRKELIEATSKKEVRYYEDQIHEWLNKIHYSKLT</sequence>